<name>A0A540VFC7_9CHLR</name>
<dbReference type="EMBL" id="VIGC01000013">
    <property type="protein sequence ID" value="TQE95464.1"/>
    <property type="molecule type" value="Genomic_DNA"/>
</dbReference>
<organism evidence="2 3">
    <name type="scientific">Litorilinea aerophila</name>
    <dbReference type="NCBI Taxonomy" id="1204385"/>
    <lineage>
        <taxon>Bacteria</taxon>
        <taxon>Bacillati</taxon>
        <taxon>Chloroflexota</taxon>
        <taxon>Caldilineae</taxon>
        <taxon>Caldilineales</taxon>
        <taxon>Caldilineaceae</taxon>
        <taxon>Litorilinea</taxon>
    </lineage>
</organism>
<keyword evidence="3" id="KW-1185">Reference proteome</keyword>
<dbReference type="InterPro" id="IPR002737">
    <property type="entry name" value="MEMO1_fam"/>
</dbReference>
<proteinExistence type="inferred from homology"/>
<dbReference type="NCBIfam" id="TIGR04336">
    <property type="entry name" value="AmmeMemoSam_B"/>
    <property type="match status" value="1"/>
</dbReference>
<comment type="caution">
    <text evidence="2">The sequence shown here is derived from an EMBL/GenBank/DDBJ whole genome shotgun (WGS) entry which is preliminary data.</text>
</comment>
<comment type="similarity">
    <text evidence="1">Belongs to the MEMO1 family.</text>
</comment>
<gene>
    <name evidence="2" type="primary">amrB</name>
    <name evidence="2" type="ORF">FKZ61_11500</name>
</gene>
<sequence>MDVRPSPIAGLWYPGRREQLEQAVDGLLAQAQVDPPPGVILGIVVPHAGLAYSGGVAAHAFRCLQGLRPEVVVILSPFHHPHPGAVLTSGHDAYATPLGLVPLALEMRVALDAALRERLGHGLTLVRRDREHAVEIELPFLQRVLGSFHLLPLMLRAQDEATARGVAEALNQVLAGHSALLVASSDLSHFYPQERARQLDAEILARIQALDPAGVIQAEEMGLGFACGRGAIAAVLWACLCRGAHGAAVVAYGTSGDVSGDFSAVVGYGAAVIWQVPQMEDEEEMP</sequence>
<reference evidence="2 3" key="1">
    <citation type="submission" date="2019-06" db="EMBL/GenBank/DDBJ databases">
        <title>Genome sequence of Litorilinea aerophila BAA-2444.</title>
        <authorList>
            <person name="Maclea K.S."/>
            <person name="Maurais E.G."/>
            <person name="Iannazzi L.C."/>
        </authorList>
    </citation>
    <scope>NUCLEOTIDE SEQUENCE [LARGE SCALE GENOMIC DNA]</scope>
    <source>
        <strain evidence="2 3">ATCC BAA-2444</strain>
    </source>
</reference>
<dbReference type="CDD" id="cd07361">
    <property type="entry name" value="MEMO_like"/>
    <property type="match status" value="1"/>
</dbReference>
<dbReference type="AlphaFoldDB" id="A0A540VFC7"/>
<evidence type="ECO:0000256" key="1">
    <source>
        <dbReference type="ARBA" id="ARBA00006315"/>
    </source>
</evidence>
<dbReference type="Proteomes" id="UP000317371">
    <property type="component" value="Unassembled WGS sequence"/>
</dbReference>
<evidence type="ECO:0000313" key="3">
    <source>
        <dbReference type="Proteomes" id="UP000317371"/>
    </source>
</evidence>
<dbReference type="OrthoDB" id="9782820at2"/>
<evidence type="ECO:0000313" key="2">
    <source>
        <dbReference type="EMBL" id="TQE95464.1"/>
    </source>
</evidence>
<dbReference type="RefSeq" id="WP_141610283.1">
    <property type="nucleotide sequence ID" value="NZ_VIGC02000013.1"/>
</dbReference>
<accession>A0A540VFC7</accession>
<dbReference type="Pfam" id="PF01875">
    <property type="entry name" value="Memo"/>
    <property type="match status" value="1"/>
</dbReference>
<dbReference type="InParanoid" id="A0A540VFC7"/>
<dbReference type="Gene3D" id="3.40.830.10">
    <property type="entry name" value="LigB-like"/>
    <property type="match status" value="1"/>
</dbReference>
<dbReference type="PANTHER" id="PTHR11060">
    <property type="entry name" value="PROTEIN MEMO1"/>
    <property type="match status" value="1"/>
</dbReference>
<dbReference type="PANTHER" id="PTHR11060:SF0">
    <property type="entry name" value="PROTEIN MEMO1"/>
    <property type="match status" value="1"/>
</dbReference>
<protein>
    <submittedName>
        <fullName evidence="2">AmmeMemoRadiSam system protein B</fullName>
    </submittedName>
</protein>